<protein>
    <submittedName>
        <fullName evidence="1">Uncharacterized protein</fullName>
    </submittedName>
</protein>
<accession>A0A9Q3J2R6</accession>
<comment type="caution">
    <text evidence="1">The sequence shown here is derived from an EMBL/GenBank/DDBJ whole genome shotgun (WGS) entry which is preliminary data.</text>
</comment>
<organism evidence="1 2">
    <name type="scientific">Austropuccinia psidii MF-1</name>
    <dbReference type="NCBI Taxonomy" id="1389203"/>
    <lineage>
        <taxon>Eukaryota</taxon>
        <taxon>Fungi</taxon>
        <taxon>Dikarya</taxon>
        <taxon>Basidiomycota</taxon>
        <taxon>Pucciniomycotina</taxon>
        <taxon>Pucciniomycetes</taxon>
        <taxon>Pucciniales</taxon>
        <taxon>Sphaerophragmiaceae</taxon>
        <taxon>Austropuccinia</taxon>
    </lineage>
</organism>
<dbReference type="AlphaFoldDB" id="A0A9Q3J2R6"/>
<evidence type="ECO:0000313" key="2">
    <source>
        <dbReference type="Proteomes" id="UP000765509"/>
    </source>
</evidence>
<evidence type="ECO:0000313" key="1">
    <source>
        <dbReference type="EMBL" id="MBW0555113.1"/>
    </source>
</evidence>
<name>A0A9Q3J2R6_9BASI</name>
<dbReference type="EMBL" id="AVOT02062006">
    <property type="protein sequence ID" value="MBW0555113.1"/>
    <property type="molecule type" value="Genomic_DNA"/>
</dbReference>
<gene>
    <name evidence="1" type="ORF">O181_094828</name>
</gene>
<keyword evidence="2" id="KW-1185">Reference proteome</keyword>
<feature type="non-terminal residue" evidence="1">
    <location>
        <position position="1"/>
    </location>
</feature>
<sequence>ASGGVFGAVMGSIGPSLFSTQFRVQLSTLPISVSELVVDHYRLHSLLEVAHCAHSLLALIHETNQLEFSSHC</sequence>
<dbReference type="Proteomes" id="UP000765509">
    <property type="component" value="Unassembled WGS sequence"/>
</dbReference>
<proteinExistence type="predicted"/>
<reference evidence="1" key="1">
    <citation type="submission" date="2021-03" db="EMBL/GenBank/DDBJ databases">
        <title>Draft genome sequence of rust myrtle Austropuccinia psidii MF-1, a brazilian biotype.</title>
        <authorList>
            <person name="Quecine M.C."/>
            <person name="Pachon D.M.R."/>
            <person name="Bonatelli M.L."/>
            <person name="Correr F.H."/>
            <person name="Franceschini L.M."/>
            <person name="Leite T.F."/>
            <person name="Margarido G.R.A."/>
            <person name="Almeida C.A."/>
            <person name="Ferrarezi J.A."/>
            <person name="Labate C.A."/>
        </authorList>
    </citation>
    <scope>NUCLEOTIDE SEQUENCE</scope>
    <source>
        <strain evidence="1">MF-1</strain>
    </source>
</reference>